<dbReference type="OrthoDB" id="7061550at2"/>
<feature type="coiled-coil region" evidence="1">
    <location>
        <begin position="58"/>
        <end position="85"/>
    </location>
</feature>
<accession>A0A3M6QYP8</accession>
<keyword evidence="3" id="KW-1185">Reference proteome</keyword>
<dbReference type="NCBIfam" id="TIGR03752">
    <property type="entry name" value="conj_TIGR03752"/>
    <property type="match status" value="1"/>
</dbReference>
<comment type="caution">
    <text evidence="2">The sequence shown here is derived from an EMBL/GenBank/DDBJ whole genome shotgun (WGS) entry which is preliminary data.</text>
</comment>
<name>A0A3M6QYP8_9BURK</name>
<protein>
    <submittedName>
        <fullName evidence="2">TIGR03752 family integrating conjugative element protein</fullName>
    </submittedName>
</protein>
<sequence>MATSNRMLPIMAGAVGLIAVVIVVQRCTSDAPVRSDAPMQALPRVQAGADADTMTEALNTVTTSNNALREQVQQLVEQNIRIMRENEQLRGGRPGAPMPAGTANDVVDLGGSDVATAPAGDPSPLAGIGRAIDSATQTIGTISSTRQGMPNAGTVRDAARAANGMPPAVSQSAEVDPDAGSVAYKALAPMGWQAATETQRGKAPVVRYVRTSAAAADNEAASASQAVAKAAAARPQDEPYFTLPDNATLVDVTAMTAIIGRVPVDGRVTDPMQFKAIVGRENLAANGWELPGDIEGVIVSGIAVGDMALSCSEGHIQSLTFVFNDGTISTTRSGQSASNINTNSSNAGNQRSGYMGYISDLHGNPCIVGRFVTNAPSYLTDIVGLKSLEVAAQSFANAQTTTNQTADGFTSAVTGSRGDYVMGQAASSAASEVSNWLLSRLQNSFDAVVTPSGQRLVVHLTQEVRIDKIVGARKIVHRQQAATTQQRGTHYGLE</sequence>
<evidence type="ECO:0000256" key="1">
    <source>
        <dbReference type="SAM" id="Coils"/>
    </source>
</evidence>
<gene>
    <name evidence="2" type="ORF">D8I35_03220</name>
</gene>
<evidence type="ECO:0000313" key="2">
    <source>
        <dbReference type="EMBL" id="RMX08145.1"/>
    </source>
</evidence>
<evidence type="ECO:0000313" key="3">
    <source>
        <dbReference type="Proteomes" id="UP000278006"/>
    </source>
</evidence>
<dbReference type="AlphaFoldDB" id="A0A3M6QYP8"/>
<dbReference type="EMBL" id="RDQO01000001">
    <property type="protein sequence ID" value="RMX08145.1"/>
    <property type="molecule type" value="Genomic_DNA"/>
</dbReference>
<proteinExistence type="predicted"/>
<dbReference type="InterPro" id="IPR021207">
    <property type="entry name" value="Integr_conj_element_PFL4705"/>
</dbReference>
<organism evidence="2 3">
    <name type="scientific">Corticibacter populi</name>
    <dbReference type="NCBI Taxonomy" id="1550736"/>
    <lineage>
        <taxon>Bacteria</taxon>
        <taxon>Pseudomonadati</taxon>
        <taxon>Pseudomonadota</taxon>
        <taxon>Betaproteobacteria</taxon>
        <taxon>Burkholderiales</taxon>
        <taxon>Comamonadaceae</taxon>
        <taxon>Corticibacter</taxon>
    </lineage>
</organism>
<dbReference type="Proteomes" id="UP000278006">
    <property type="component" value="Unassembled WGS sequence"/>
</dbReference>
<keyword evidence="1" id="KW-0175">Coiled coil</keyword>
<dbReference type="RefSeq" id="WP_122226268.1">
    <property type="nucleotide sequence ID" value="NZ_RDQO01000001.1"/>
</dbReference>
<reference evidence="2 3" key="1">
    <citation type="submission" date="2018-10" db="EMBL/GenBank/DDBJ databases">
        <title>Draft genome of Cortibacter populi DSM10536.</title>
        <authorList>
            <person name="Bernier A.-M."/>
            <person name="Bernard K."/>
        </authorList>
    </citation>
    <scope>NUCLEOTIDE SEQUENCE [LARGE SCALE GENOMIC DNA]</scope>
    <source>
        <strain evidence="2 3">DSM 105136</strain>
    </source>
</reference>